<keyword evidence="3" id="KW-1185">Reference proteome</keyword>
<feature type="compositionally biased region" description="Polar residues" evidence="1">
    <location>
        <begin position="14"/>
        <end position="26"/>
    </location>
</feature>
<organism evidence="2 3">
    <name type="scientific">Popillia japonica</name>
    <name type="common">Japanese beetle</name>
    <dbReference type="NCBI Taxonomy" id="7064"/>
    <lineage>
        <taxon>Eukaryota</taxon>
        <taxon>Metazoa</taxon>
        <taxon>Ecdysozoa</taxon>
        <taxon>Arthropoda</taxon>
        <taxon>Hexapoda</taxon>
        <taxon>Insecta</taxon>
        <taxon>Pterygota</taxon>
        <taxon>Neoptera</taxon>
        <taxon>Endopterygota</taxon>
        <taxon>Coleoptera</taxon>
        <taxon>Polyphaga</taxon>
        <taxon>Scarabaeiformia</taxon>
        <taxon>Scarabaeidae</taxon>
        <taxon>Rutelinae</taxon>
        <taxon>Popillia</taxon>
    </lineage>
</organism>
<dbReference type="EMBL" id="JASPKY010000390">
    <property type="protein sequence ID" value="KAK9702548.1"/>
    <property type="molecule type" value="Genomic_DNA"/>
</dbReference>
<protein>
    <submittedName>
        <fullName evidence="2">Uncharacterized protein</fullName>
    </submittedName>
</protein>
<feature type="compositionally biased region" description="Polar residues" evidence="1">
    <location>
        <begin position="34"/>
        <end position="61"/>
    </location>
</feature>
<name>A0AAW1JHG0_POPJA</name>
<proteinExistence type="predicted"/>
<dbReference type="Proteomes" id="UP001458880">
    <property type="component" value="Unassembled WGS sequence"/>
</dbReference>
<evidence type="ECO:0000313" key="2">
    <source>
        <dbReference type="EMBL" id="KAK9702548.1"/>
    </source>
</evidence>
<gene>
    <name evidence="2" type="ORF">QE152_g29915</name>
</gene>
<reference evidence="2 3" key="1">
    <citation type="journal article" date="2024" name="BMC Genomics">
        <title>De novo assembly and annotation of Popillia japonica's genome with initial clues to its potential as an invasive pest.</title>
        <authorList>
            <person name="Cucini C."/>
            <person name="Boschi S."/>
            <person name="Funari R."/>
            <person name="Cardaioli E."/>
            <person name="Iannotti N."/>
            <person name="Marturano G."/>
            <person name="Paoli F."/>
            <person name="Bruttini M."/>
            <person name="Carapelli A."/>
            <person name="Frati F."/>
            <person name="Nardi F."/>
        </authorList>
    </citation>
    <scope>NUCLEOTIDE SEQUENCE [LARGE SCALE GENOMIC DNA]</scope>
    <source>
        <strain evidence="2">DMR45628</strain>
    </source>
</reference>
<dbReference type="AlphaFoldDB" id="A0AAW1JHG0"/>
<comment type="caution">
    <text evidence="2">The sequence shown here is derived from an EMBL/GenBank/DDBJ whole genome shotgun (WGS) entry which is preliminary data.</text>
</comment>
<accession>A0AAW1JHG0</accession>
<sequence length="320" mass="35329">MKVYKKNTHKEIGSSPSVSGHFSINRPQDEWNAPGTSSHTGTNSNNDETKTHISNTPSANAQVEDKSSRKIPKRAPIRLKHTTAAYDKYRSPLTRMKQVPPSAITLSTVTMPTQDAPLTRMKQVPPSAITLSTVTMPTQLAPRYVPTQVTINMAKSMLPDYSGGSKNIKSKFVGEASDIVITSLYSKWTDVKEALLNKFGDPRSEELLVNDLVTLTRMKQVPPSAITLSTVTMPTQLAPRYVPTQVTINMAKSMLPDYSGGSKNIKSKFVGEASDIVITSLYSKWTDVKEALLNKFGDPRSEELLVNDLVTYYQLDLATY</sequence>
<feature type="region of interest" description="Disordered" evidence="1">
    <location>
        <begin position="1"/>
        <end position="74"/>
    </location>
</feature>
<evidence type="ECO:0000313" key="3">
    <source>
        <dbReference type="Proteomes" id="UP001458880"/>
    </source>
</evidence>
<evidence type="ECO:0000256" key="1">
    <source>
        <dbReference type="SAM" id="MobiDB-lite"/>
    </source>
</evidence>